<keyword evidence="1 4" id="KW-0489">Methyltransferase</keyword>
<dbReference type="InterPro" id="IPR013123">
    <property type="entry name" value="SpoU_subst-bd"/>
</dbReference>
<dbReference type="GO" id="GO:0032259">
    <property type="term" value="P:methylation"/>
    <property type="evidence" value="ECO:0007669"/>
    <property type="project" value="UniProtKB-KW"/>
</dbReference>
<dbReference type="PANTHER" id="PTHR46429:SF1">
    <property type="entry name" value="23S RRNA (GUANOSINE-2'-O-)-METHYLTRANSFERASE RLMB"/>
    <property type="match status" value="1"/>
</dbReference>
<dbReference type="SUPFAM" id="SSF75217">
    <property type="entry name" value="alpha/beta knot"/>
    <property type="match status" value="1"/>
</dbReference>
<feature type="domain" description="RNA 2-O ribose methyltransferase substrate binding" evidence="3">
    <location>
        <begin position="5"/>
        <end position="78"/>
    </location>
</feature>
<dbReference type="InterPro" id="IPR001537">
    <property type="entry name" value="SpoU_MeTrfase"/>
</dbReference>
<dbReference type="SUPFAM" id="SSF55315">
    <property type="entry name" value="L30e-like"/>
    <property type="match status" value="1"/>
</dbReference>
<keyword evidence="5" id="KW-1185">Reference proteome</keyword>
<dbReference type="Gene3D" id="3.30.1330.30">
    <property type="match status" value="1"/>
</dbReference>
<dbReference type="NCBIfam" id="TIGR00186">
    <property type="entry name" value="rRNA_methyl_3"/>
    <property type="match status" value="1"/>
</dbReference>
<dbReference type="Gene3D" id="3.40.1280.10">
    <property type="match status" value="1"/>
</dbReference>
<dbReference type="Proteomes" id="UP000005496">
    <property type="component" value="Unassembled WGS sequence"/>
</dbReference>
<dbReference type="RefSeq" id="WP_008871635.1">
    <property type="nucleotide sequence ID" value="NZ_ACJN02000004.1"/>
</dbReference>
<reference evidence="4" key="1">
    <citation type="submission" date="2010-05" db="EMBL/GenBank/DDBJ databases">
        <title>The draft genome of Desulfonatronospira thiodismutans ASO3-1.</title>
        <authorList>
            <consortium name="US DOE Joint Genome Institute (JGI-PGF)"/>
            <person name="Lucas S."/>
            <person name="Copeland A."/>
            <person name="Lapidus A."/>
            <person name="Cheng J.-F."/>
            <person name="Bruce D."/>
            <person name="Goodwin L."/>
            <person name="Pitluck S."/>
            <person name="Chertkov O."/>
            <person name="Brettin T."/>
            <person name="Detter J.C."/>
            <person name="Han C."/>
            <person name="Land M.L."/>
            <person name="Hauser L."/>
            <person name="Kyrpides N."/>
            <person name="Mikhailova N."/>
            <person name="Muyzer G."/>
            <person name="Woyke T."/>
        </authorList>
    </citation>
    <scope>NUCLEOTIDE SEQUENCE [LARGE SCALE GENOMIC DNA]</scope>
    <source>
        <strain evidence="4">ASO3-1</strain>
    </source>
</reference>
<organism evidence="4 5">
    <name type="scientific">Desulfonatronospira thiodismutans ASO3-1</name>
    <dbReference type="NCBI Taxonomy" id="555779"/>
    <lineage>
        <taxon>Bacteria</taxon>
        <taxon>Pseudomonadati</taxon>
        <taxon>Thermodesulfobacteriota</taxon>
        <taxon>Desulfovibrionia</taxon>
        <taxon>Desulfovibrionales</taxon>
        <taxon>Desulfonatronovibrionaceae</taxon>
        <taxon>Desulfonatronospira</taxon>
    </lineage>
</organism>
<dbReference type="CDD" id="cd18103">
    <property type="entry name" value="SpoU-like_RlmB"/>
    <property type="match status" value="1"/>
</dbReference>
<dbReference type="PANTHER" id="PTHR46429">
    <property type="entry name" value="23S RRNA (GUANOSINE-2'-O-)-METHYLTRANSFERASE RLMB"/>
    <property type="match status" value="1"/>
</dbReference>
<comment type="caution">
    <text evidence="4">The sequence shown here is derived from an EMBL/GenBank/DDBJ whole genome shotgun (WGS) entry which is preliminary data.</text>
</comment>
<dbReference type="Pfam" id="PF08032">
    <property type="entry name" value="SpoU_sub_bind"/>
    <property type="match status" value="1"/>
</dbReference>
<dbReference type="GO" id="GO:0006396">
    <property type="term" value="P:RNA processing"/>
    <property type="evidence" value="ECO:0007669"/>
    <property type="project" value="InterPro"/>
</dbReference>
<accession>D6SUG2</accession>
<protein>
    <submittedName>
        <fullName evidence="4">RNA methyltransferase, TrmH family, group 3</fullName>
    </submittedName>
</protein>
<sequence length="240" mass="25864">MHENLVLGKKPVMEALEENPEHIDLVLVKKPVPRGLDPVISRCRQLHVRFKLVPDQELQQMGAARQGIAARLRMQTLVDLDLLLNNTTRAVFPVLLLLDQVQDPGNLGTLARTLAALGGAGIIIPRDRSAPLGPGAMKASAGALNRIGVAQVTNLARTLDHIDQAGFNIYAATMDQGQSVLEQTFVFPAVLVLGGEEKGIRPNVLKRCPGKIHIPMAGGMDSLNVAHAGALILGRMLSWR</sequence>
<proteinExistence type="predicted"/>
<dbReference type="OrthoDB" id="9785673at2"/>
<dbReference type="InterPro" id="IPR029026">
    <property type="entry name" value="tRNA_m1G_MTases_N"/>
</dbReference>
<evidence type="ECO:0000259" key="3">
    <source>
        <dbReference type="SMART" id="SM00967"/>
    </source>
</evidence>
<dbReference type="InterPro" id="IPR029028">
    <property type="entry name" value="Alpha/beta_knot_MTases"/>
</dbReference>
<name>D6SUG2_9BACT</name>
<evidence type="ECO:0000313" key="4">
    <source>
        <dbReference type="EMBL" id="EFI32942.1"/>
    </source>
</evidence>
<dbReference type="AlphaFoldDB" id="D6SUG2"/>
<gene>
    <name evidence="4" type="ORF">Dthio_PD0256</name>
</gene>
<dbReference type="EMBL" id="ACJN02000004">
    <property type="protein sequence ID" value="EFI32942.1"/>
    <property type="molecule type" value="Genomic_DNA"/>
</dbReference>
<dbReference type="Pfam" id="PF00588">
    <property type="entry name" value="SpoU_methylase"/>
    <property type="match status" value="1"/>
</dbReference>
<dbReference type="GO" id="GO:0003723">
    <property type="term" value="F:RNA binding"/>
    <property type="evidence" value="ECO:0007669"/>
    <property type="project" value="InterPro"/>
</dbReference>
<evidence type="ECO:0000256" key="1">
    <source>
        <dbReference type="ARBA" id="ARBA00022603"/>
    </source>
</evidence>
<dbReference type="eggNOG" id="COG0566">
    <property type="taxonomic scope" value="Bacteria"/>
</dbReference>
<evidence type="ECO:0000313" key="5">
    <source>
        <dbReference type="Proteomes" id="UP000005496"/>
    </source>
</evidence>
<dbReference type="GO" id="GO:0008173">
    <property type="term" value="F:RNA methyltransferase activity"/>
    <property type="evidence" value="ECO:0007669"/>
    <property type="project" value="InterPro"/>
</dbReference>
<dbReference type="InterPro" id="IPR029064">
    <property type="entry name" value="Ribosomal_eL30-like_sf"/>
</dbReference>
<dbReference type="InterPro" id="IPR004441">
    <property type="entry name" value="rRNA_MeTrfase_TrmH"/>
</dbReference>
<keyword evidence="2" id="KW-0808">Transferase</keyword>
<dbReference type="SMART" id="SM00967">
    <property type="entry name" value="SpoU_sub_bind"/>
    <property type="match status" value="1"/>
</dbReference>
<evidence type="ECO:0000256" key="2">
    <source>
        <dbReference type="ARBA" id="ARBA00022679"/>
    </source>
</evidence>
<dbReference type="GO" id="GO:0005829">
    <property type="term" value="C:cytosol"/>
    <property type="evidence" value="ECO:0007669"/>
    <property type="project" value="TreeGrafter"/>
</dbReference>